<organism evidence="1 2">
    <name type="scientific">Novosphingobium aerophilum</name>
    <dbReference type="NCBI Taxonomy" id="2839843"/>
    <lineage>
        <taxon>Bacteria</taxon>
        <taxon>Pseudomonadati</taxon>
        <taxon>Pseudomonadota</taxon>
        <taxon>Alphaproteobacteria</taxon>
        <taxon>Sphingomonadales</taxon>
        <taxon>Sphingomonadaceae</taxon>
        <taxon>Novosphingobium</taxon>
    </lineage>
</organism>
<dbReference type="AlphaFoldDB" id="A0A7X1F5P6"/>
<dbReference type="RefSeq" id="WP_185682241.1">
    <property type="nucleotide sequence ID" value="NZ_JACLAU010000003.1"/>
</dbReference>
<reference evidence="1 2" key="1">
    <citation type="submission" date="2020-08" db="EMBL/GenBank/DDBJ databases">
        <title>The genome sequence of Novosphingobium flavum 4Y4.</title>
        <authorList>
            <person name="Liu Y."/>
        </authorList>
    </citation>
    <scope>NUCLEOTIDE SEQUENCE [LARGE SCALE GENOMIC DNA]</scope>
    <source>
        <strain evidence="1 2">4Y4</strain>
    </source>
</reference>
<sequence>MSMVPAGCTKADQTPAPELTIVPFSAVPAESPLTSGFRMGKQLFPQLSKRLGDREPTLFSIQLLESYQGSRILVAAVDPTGGAFALVPLDPIARGKSPVPVCWFSIRWPGPDAAQSVAGLSWTDPWWPDRECKVRPQSENTWQKDSDAAGHKVTRRLGKAIIVTTGKHTDTRFPPDLRAALRLAMQPGERLTRIVPLPETRDDKAIGWTSSGRTLFAVGFGGQRSSAHMCVISAPAWSDIVRTDQAVLQSPEQECDAALKEAEAADLKALLASPPRIEVVPVQPQQGS</sequence>
<evidence type="ECO:0000313" key="2">
    <source>
        <dbReference type="Proteomes" id="UP000520156"/>
    </source>
</evidence>
<name>A0A7X1F5P6_9SPHN</name>
<protein>
    <submittedName>
        <fullName evidence="1">Uncharacterized protein</fullName>
    </submittedName>
</protein>
<keyword evidence="2" id="KW-1185">Reference proteome</keyword>
<dbReference type="Proteomes" id="UP000520156">
    <property type="component" value="Unassembled WGS sequence"/>
</dbReference>
<dbReference type="EMBL" id="JACLAU010000003">
    <property type="protein sequence ID" value="MBC2650818.1"/>
    <property type="molecule type" value="Genomic_DNA"/>
</dbReference>
<accession>A0A7X1F5P6</accession>
<evidence type="ECO:0000313" key="1">
    <source>
        <dbReference type="EMBL" id="MBC2650818.1"/>
    </source>
</evidence>
<gene>
    <name evidence="1" type="ORF">H7F49_03810</name>
</gene>
<proteinExistence type="predicted"/>
<comment type="caution">
    <text evidence="1">The sequence shown here is derived from an EMBL/GenBank/DDBJ whole genome shotgun (WGS) entry which is preliminary data.</text>
</comment>